<dbReference type="RefSeq" id="WP_286304158.1">
    <property type="nucleotide sequence ID" value="NZ_AP027741.1"/>
</dbReference>
<accession>A0ABN0U009</accession>
<proteinExistence type="predicted"/>
<dbReference type="Proteomes" id="UP001501476">
    <property type="component" value="Unassembled WGS sequence"/>
</dbReference>
<keyword evidence="2" id="KW-1185">Reference proteome</keyword>
<comment type="caution">
    <text evidence="1">The sequence shown here is derived from an EMBL/GenBank/DDBJ whole genome shotgun (WGS) entry which is preliminary data.</text>
</comment>
<name>A0ABN0U009_9GAMM</name>
<sequence length="64" mass="7749">MIRLPRLFKKDCPQYLIQRDNFHQAVFFSDEDDSVYLVKLKDFPERFEVKIHPIKIKHSDRIGS</sequence>
<protein>
    <submittedName>
        <fullName evidence="1">Uncharacterized protein</fullName>
    </submittedName>
</protein>
<gene>
    <name evidence="1" type="ORF">GCM10008964_27160</name>
</gene>
<reference evidence="1 2" key="1">
    <citation type="journal article" date="2019" name="Int. J. Syst. Evol. Microbiol.">
        <title>The Global Catalogue of Microorganisms (GCM) 10K type strain sequencing project: providing services to taxonomists for standard genome sequencing and annotation.</title>
        <authorList>
            <consortium name="The Broad Institute Genomics Platform"/>
            <consortium name="The Broad Institute Genome Sequencing Center for Infectious Disease"/>
            <person name="Wu L."/>
            <person name="Ma J."/>
        </authorList>
    </citation>
    <scope>NUCLEOTIDE SEQUENCE [LARGE SCALE GENOMIC DNA]</scope>
    <source>
        <strain evidence="1 2">JCM 6886</strain>
    </source>
</reference>
<dbReference type="EMBL" id="BAAADG010000018">
    <property type="protein sequence ID" value="GAA0234396.1"/>
    <property type="molecule type" value="Genomic_DNA"/>
</dbReference>
<organism evidence="1 2">
    <name type="scientific">Methylophaga marina</name>
    <dbReference type="NCBI Taxonomy" id="45495"/>
    <lineage>
        <taxon>Bacteria</taxon>
        <taxon>Pseudomonadati</taxon>
        <taxon>Pseudomonadota</taxon>
        <taxon>Gammaproteobacteria</taxon>
        <taxon>Thiotrichales</taxon>
        <taxon>Piscirickettsiaceae</taxon>
        <taxon>Methylophaga</taxon>
    </lineage>
</organism>
<evidence type="ECO:0000313" key="2">
    <source>
        <dbReference type="Proteomes" id="UP001501476"/>
    </source>
</evidence>
<evidence type="ECO:0000313" key="1">
    <source>
        <dbReference type="EMBL" id="GAA0234396.1"/>
    </source>
</evidence>